<keyword evidence="1" id="KW-0472">Membrane</keyword>
<evidence type="ECO:0000313" key="2">
    <source>
        <dbReference type="EMBL" id="PSF07702.1"/>
    </source>
</evidence>
<keyword evidence="1" id="KW-0812">Transmembrane</keyword>
<dbReference type="Proteomes" id="UP000239866">
    <property type="component" value="Unassembled WGS sequence"/>
</dbReference>
<protein>
    <submittedName>
        <fullName evidence="2">Uncharacterized protein</fullName>
    </submittedName>
</protein>
<gene>
    <name evidence="2" type="ORF">C7H09_09365</name>
</gene>
<sequence>MLTGILLVFLIAPLFVLFFALSFKQNKSFKLALIIQSLYFFFLSLASYSLNGKGEGEGIDIMVAFVTFVVCSIVGIFGSWAWYYSHKT</sequence>
<proteinExistence type="predicted"/>
<dbReference type="EMBL" id="PXNP01000064">
    <property type="protein sequence ID" value="PSF07702.1"/>
    <property type="molecule type" value="Genomic_DNA"/>
</dbReference>
<comment type="caution">
    <text evidence="2">The sequence shown here is derived from an EMBL/GenBank/DDBJ whole genome shotgun (WGS) entry which is preliminary data.</text>
</comment>
<keyword evidence="3" id="KW-1185">Reference proteome</keyword>
<name>A0A2T1KDT2_9GAMM</name>
<feature type="transmembrane region" description="Helical" evidence="1">
    <location>
        <begin position="62"/>
        <end position="84"/>
    </location>
</feature>
<accession>A0A2T1KDT2</accession>
<reference evidence="2 3" key="1">
    <citation type="submission" date="2018-03" db="EMBL/GenBank/DDBJ databases">
        <title>Marinobacter brunus sp. nov., a marine bacterium of Gamma-proteobacteria isolated from the surface seawater of the South China Sea.</title>
        <authorList>
            <person name="Cheng H."/>
            <person name="Wu Y.-H."/>
            <person name="Xamxidin M."/>
            <person name="Xu X.-W."/>
        </authorList>
    </citation>
    <scope>NUCLEOTIDE SEQUENCE [LARGE SCALE GENOMIC DNA]</scope>
    <source>
        <strain evidence="2 3">NH169-3</strain>
    </source>
</reference>
<organism evidence="2 3">
    <name type="scientific">Marinobacter fuscus</name>
    <dbReference type="NCBI Taxonomy" id="2109942"/>
    <lineage>
        <taxon>Bacteria</taxon>
        <taxon>Pseudomonadati</taxon>
        <taxon>Pseudomonadota</taxon>
        <taxon>Gammaproteobacteria</taxon>
        <taxon>Pseudomonadales</taxon>
        <taxon>Marinobacteraceae</taxon>
        <taxon>Marinobacter</taxon>
    </lineage>
</organism>
<evidence type="ECO:0000256" key="1">
    <source>
        <dbReference type="SAM" id="Phobius"/>
    </source>
</evidence>
<feature type="transmembrane region" description="Helical" evidence="1">
    <location>
        <begin position="31"/>
        <end position="50"/>
    </location>
</feature>
<dbReference type="AlphaFoldDB" id="A0A2T1KDT2"/>
<keyword evidence="1" id="KW-1133">Transmembrane helix</keyword>
<evidence type="ECO:0000313" key="3">
    <source>
        <dbReference type="Proteomes" id="UP000239866"/>
    </source>
</evidence>
<feature type="transmembrane region" description="Helical" evidence="1">
    <location>
        <begin position="6"/>
        <end position="24"/>
    </location>
</feature>